<dbReference type="AlphaFoldDB" id="A0A2K3P569"/>
<comment type="caution">
    <text evidence="1">The sequence shown here is derived from an EMBL/GenBank/DDBJ whole genome shotgun (WGS) entry which is preliminary data.</text>
</comment>
<proteinExistence type="predicted"/>
<name>A0A2K3P569_TRIPR</name>
<reference evidence="1 2" key="2">
    <citation type="journal article" date="2017" name="Front. Plant Sci.">
        <title>Gene Classification and Mining of Molecular Markers Useful in Red Clover (Trifolium pratense) Breeding.</title>
        <authorList>
            <person name="Istvanek J."/>
            <person name="Dluhosova J."/>
            <person name="Dluhos P."/>
            <person name="Patkova L."/>
            <person name="Nedelnik J."/>
            <person name="Repkova J."/>
        </authorList>
    </citation>
    <scope>NUCLEOTIDE SEQUENCE [LARGE SCALE GENOMIC DNA]</scope>
    <source>
        <strain evidence="2">cv. Tatra</strain>
        <tissue evidence="1">Young leaves</tissue>
    </source>
</reference>
<evidence type="ECO:0000313" key="1">
    <source>
        <dbReference type="EMBL" id="PNY10432.1"/>
    </source>
</evidence>
<dbReference type="Proteomes" id="UP000236291">
    <property type="component" value="Unassembled WGS sequence"/>
</dbReference>
<reference evidence="1 2" key="1">
    <citation type="journal article" date="2014" name="Am. J. Bot.">
        <title>Genome assembly and annotation for red clover (Trifolium pratense; Fabaceae).</title>
        <authorList>
            <person name="Istvanek J."/>
            <person name="Jaros M."/>
            <person name="Krenek A."/>
            <person name="Repkova J."/>
        </authorList>
    </citation>
    <scope>NUCLEOTIDE SEQUENCE [LARGE SCALE GENOMIC DNA]</scope>
    <source>
        <strain evidence="2">cv. Tatra</strain>
        <tissue evidence="1">Young leaves</tissue>
    </source>
</reference>
<protein>
    <submittedName>
        <fullName evidence="1">Uncharacterized protein</fullName>
    </submittedName>
</protein>
<sequence length="69" mass="8072">MNEDLKTAAKNDNFDASNWRGVKLSLLTMSQYIPSFRAMQHVQGALRVSDHFTEMRALWEELDQFRPMP</sequence>
<accession>A0A2K3P569</accession>
<dbReference type="EMBL" id="ASHM01003818">
    <property type="protein sequence ID" value="PNY10432.1"/>
    <property type="molecule type" value="Genomic_DNA"/>
</dbReference>
<gene>
    <name evidence="1" type="ORF">L195_g007009</name>
</gene>
<organism evidence="1 2">
    <name type="scientific">Trifolium pratense</name>
    <name type="common">Red clover</name>
    <dbReference type="NCBI Taxonomy" id="57577"/>
    <lineage>
        <taxon>Eukaryota</taxon>
        <taxon>Viridiplantae</taxon>
        <taxon>Streptophyta</taxon>
        <taxon>Embryophyta</taxon>
        <taxon>Tracheophyta</taxon>
        <taxon>Spermatophyta</taxon>
        <taxon>Magnoliopsida</taxon>
        <taxon>eudicotyledons</taxon>
        <taxon>Gunneridae</taxon>
        <taxon>Pentapetalae</taxon>
        <taxon>rosids</taxon>
        <taxon>fabids</taxon>
        <taxon>Fabales</taxon>
        <taxon>Fabaceae</taxon>
        <taxon>Papilionoideae</taxon>
        <taxon>50 kb inversion clade</taxon>
        <taxon>NPAAA clade</taxon>
        <taxon>Hologalegina</taxon>
        <taxon>IRL clade</taxon>
        <taxon>Trifolieae</taxon>
        <taxon>Trifolium</taxon>
    </lineage>
</organism>
<evidence type="ECO:0000313" key="2">
    <source>
        <dbReference type="Proteomes" id="UP000236291"/>
    </source>
</evidence>